<feature type="domain" description="Disease resistance protein winged helix" evidence="4">
    <location>
        <begin position="96"/>
        <end position="163"/>
    </location>
</feature>
<dbReference type="InterPro" id="IPR027417">
    <property type="entry name" value="P-loop_NTPase"/>
</dbReference>
<dbReference type="Gene3D" id="1.10.10.10">
    <property type="entry name" value="Winged helix-like DNA-binding domain superfamily/Winged helix DNA-binding domain"/>
    <property type="match status" value="1"/>
</dbReference>
<dbReference type="GO" id="GO:0006952">
    <property type="term" value="P:defense response"/>
    <property type="evidence" value="ECO:0007669"/>
    <property type="project" value="UniProtKB-KW"/>
</dbReference>
<evidence type="ECO:0000256" key="1">
    <source>
        <dbReference type="ARBA" id="ARBA00022614"/>
    </source>
</evidence>
<organism evidence="5 6">
    <name type="scientific">Liquidambar formosana</name>
    <name type="common">Formosan gum</name>
    <dbReference type="NCBI Taxonomy" id="63359"/>
    <lineage>
        <taxon>Eukaryota</taxon>
        <taxon>Viridiplantae</taxon>
        <taxon>Streptophyta</taxon>
        <taxon>Embryophyta</taxon>
        <taxon>Tracheophyta</taxon>
        <taxon>Spermatophyta</taxon>
        <taxon>Magnoliopsida</taxon>
        <taxon>eudicotyledons</taxon>
        <taxon>Gunneridae</taxon>
        <taxon>Pentapetalae</taxon>
        <taxon>Saxifragales</taxon>
        <taxon>Altingiaceae</taxon>
        <taxon>Liquidambar</taxon>
    </lineage>
</organism>
<evidence type="ECO:0000313" key="5">
    <source>
        <dbReference type="EMBL" id="KAK9280562.1"/>
    </source>
</evidence>
<evidence type="ECO:0000256" key="2">
    <source>
        <dbReference type="ARBA" id="ARBA00022737"/>
    </source>
</evidence>
<dbReference type="SUPFAM" id="SSF52540">
    <property type="entry name" value="P-loop containing nucleoside triphosphate hydrolases"/>
    <property type="match status" value="1"/>
</dbReference>
<dbReference type="GO" id="GO:0043531">
    <property type="term" value="F:ADP binding"/>
    <property type="evidence" value="ECO:0007669"/>
    <property type="project" value="InterPro"/>
</dbReference>
<keyword evidence="6" id="KW-1185">Reference proteome</keyword>
<evidence type="ECO:0000259" key="4">
    <source>
        <dbReference type="Pfam" id="PF23559"/>
    </source>
</evidence>
<keyword evidence="1" id="KW-0433">Leucine-rich repeat</keyword>
<dbReference type="InterPro" id="IPR036388">
    <property type="entry name" value="WH-like_DNA-bd_sf"/>
</dbReference>
<proteinExistence type="predicted"/>
<dbReference type="PANTHER" id="PTHR33463">
    <property type="entry name" value="NB-ARC DOMAIN-CONTAINING PROTEIN-RELATED"/>
    <property type="match status" value="1"/>
</dbReference>
<dbReference type="AlphaFoldDB" id="A0AAP0RQ58"/>
<dbReference type="InterPro" id="IPR042197">
    <property type="entry name" value="Apaf_helical"/>
</dbReference>
<dbReference type="Proteomes" id="UP001415857">
    <property type="component" value="Unassembled WGS sequence"/>
</dbReference>
<dbReference type="InterPro" id="IPR058922">
    <property type="entry name" value="WHD_DRP"/>
</dbReference>
<gene>
    <name evidence="5" type="ORF">L1049_014255</name>
</gene>
<keyword evidence="3" id="KW-0611">Plant defense</keyword>
<accession>A0AAP0RQ58</accession>
<reference evidence="5 6" key="1">
    <citation type="journal article" date="2024" name="Plant J.">
        <title>Genome sequences and population genomics reveal climatic adaptation and genomic divergence between two closely related sweetgum species.</title>
        <authorList>
            <person name="Xu W.Q."/>
            <person name="Ren C.Q."/>
            <person name="Zhang X.Y."/>
            <person name="Comes H.P."/>
            <person name="Liu X.H."/>
            <person name="Li Y.G."/>
            <person name="Kettle C.J."/>
            <person name="Jalonen R."/>
            <person name="Gaisberger H."/>
            <person name="Ma Y.Z."/>
            <person name="Qiu Y.X."/>
        </authorList>
    </citation>
    <scope>NUCLEOTIDE SEQUENCE [LARGE SCALE GENOMIC DNA]</scope>
    <source>
        <strain evidence="5">Hangzhou</strain>
    </source>
</reference>
<dbReference type="Pfam" id="PF23559">
    <property type="entry name" value="WHD_DRP"/>
    <property type="match status" value="1"/>
</dbReference>
<comment type="caution">
    <text evidence="5">The sequence shown here is derived from an EMBL/GenBank/DDBJ whole genome shotgun (WGS) entry which is preliminary data.</text>
</comment>
<dbReference type="GO" id="GO:0005524">
    <property type="term" value="F:ATP binding"/>
    <property type="evidence" value="ECO:0007669"/>
    <property type="project" value="UniProtKB-KW"/>
</dbReference>
<keyword evidence="2" id="KW-0677">Repeat</keyword>
<protein>
    <recommendedName>
        <fullName evidence="4">Disease resistance protein winged helix domain-containing protein</fullName>
    </recommendedName>
</protein>
<evidence type="ECO:0000313" key="6">
    <source>
        <dbReference type="Proteomes" id="UP001415857"/>
    </source>
</evidence>
<dbReference type="PANTHER" id="PTHR33463:SF202">
    <property type="entry name" value="NB-ARC DOMAIN-CONTAINING PROTEIN"/>
    <property type="match status" value="1"/>
</dbReference>
<name>A0AAP0RQ58_LIQFO</name>
<dbReference type="Gene3D" id="1.10.8.430">
    <property type="entry name" value="Helical domain of apoptotic protease-activating factors"/>
    <property type="match status" value="1"/>
</dbReference>
<evidence type="ECO:0000256" key="3">
    <source>
        <dbReference type="ARBA" id="ARBA00022821"/>
    </source>
</evidence>
<sequence length="185" mass="20753">MFTKNAGEVASLEDIKPVAEAVARECNGLPLPIIIVGAAMRGKAILELWKDALNELRRSEPDYIKGIEKDVYKPLKWSYNSLQGKNIKPCFLYCSLFPKDFSIEVSELVQCWMAEGLIDEHLNSEDSFNKGIAIIENLKDSCLLEDGTRKDTVKMHDVVRDVAIWIASFTEDRCKSLVRSGIGLS</sequence>
<dbReference type="InterPro" id="IPR050905">
    <property type="entry name" value="Plant_NBS-LRR"/>
</dbReference>
<dbReference type="FunFam" id="1.10.10.10:FF:000322">
    <property type="entry name" value="Probable disease resistance protein At1g63360"/>
    <property type="match status" value="1"/>
</dbReference>
<dbReference type="EMBL" id="JBBPBK010000008">
    <property type="protein sequence ID" value="KAK9280562.1"/>
    <property type="molecule type" value="Genomic_DNA"/>
</dbReference>